<reference evidence="1 2" key="1">
    <citation type="submission" date="2024-06" db="EMBL/GenBank/DDBJ databases">
        <title>Genomic Encyclopedia of Type Strains, Phase V (KMG-V): Genome sequencing to study the core and pangenomes of soil and plant-associated prokaryotes.</title>
        <authorList>
            <person name="Whitman W."/>
        </authorList>
    </citation>
    <scope>NUCLEOTIDE SEQUENCE [LARGE SCALE GENOMIC DNA]</scope>
    <source>
        <strain evidence="1 2">USDA 160</strain>
    </source>
</reference>
<evidence type="ECO:0000313" key="2">
    <source>
        <dbReference type="Proteomes" id="UP001549291"/>
    </source>
</evidence>
<protein>
    <submittedName>
        <fullName evidence="1">Uncharacterized protein</fullName>
    </submittedName>
</protein>
<accession>A0ABV2RIE6</accession>
<sequence>MRVFLIACLFAAVVAFGAAGVLDHFVQESATTAFAEQSARV</sequence>
<comment type="caution">
    <text evidence="1">The sequence shown here is derived from an EMBL/GenBank/DDBJ whole genome shotgun (WGS) entry which is preliminary data.</text>
</comment>
<name>A0ABV2RIE6_BRAJP</name>
<dbReference type="EMBL" id="JBEPTQ010000002">
    <property type="protein sequence ID" value="MET4716718.1"/>
    <property type="molecule type" value="Genomic_DNA"/>
</dbReference>
<proteinExistence type="predicted"/>
<dbReference type="RefSeq" id="WP_259197180.1">
    <property type="nucleotide sequence ID" value="NZ_CP066351.1"/>
</dbReference>
<organism evidence="1 2">
    <name type="scientific">Bradyrhizobium japonicum</name>
    <dbReference type="NCBI Taxonomy" id="375"/>
    <lineage>
        <taxon>Bacteria</taxon>
        <taxon>Pseudomonadati</taxon>
        <taxon>Pseudomonadota</taxon>
        <taxon>Alphaproteobacteria</taxon>
        <taxon>Hyphomicrobiales</taxon>
        <taxon>Nitrobacteraceae</taxon>
        <taxon>Bradyrhizobium</taxon>
    </lineage>
</organism>
<keyword evidence="2" id="KW-1185">Reference proteome</keyword>
<dbReference type="Proteomes" id="UP001549291">
    <property type="component" value="Unassembled WGS sequence"/>
</dbReference>
<gene>
    <name evidence="1" type="ORF">ABIF63_000824</name>
</gene>
<evidence type="ECO:0000313" key="1">
    <source>
        <dbReference type="EMBL" id="MET4716718.1"/>
    </source>
</evidence>